<reference evidence="1" key="1">
    <citation type="submission" date="2018-01" db="EMBL/GenBank/DDBJ databases">
        <authorList>
            <person name="Regsiter A."/>
            <person name="William W."/>
        </authorList>
    </citation>
    <scope>NUCLEOTIDE SEQUENCE</scope>
    <source>
        <strain evidence="1">TRIP AH-1</strain>
    </source>
</reference>
<accession>A0A445MV27</accession>
<proteinExistence type="predicted"/>
<sequence length="32" mass="3787">MMYFSKIKACNPAIGGVDRRNALYYALTNRYW</sequence>
<dbReference type="EMBL" id="OJIN01000084">
    <property type="protein sequence ID" value="SPD73252.1"/>
    <property type="molecule type" value="Genomic_DNA"/>
</dbReference>
<dbReference type="AlphaFoldDB" id="A0A445MV27"/>
<name>A0A445MV27_9BACT</name>
<evidence type="ECO:0000313" key="1">
    <source>
        <dbReference type="EMBL" id="SPD73252.1"/>
    </source>
</evidence>
<gene>
    <name evidence="1" type="ORF">PITCH_A1740061</name>
</gene>
<organism evidence="1">
    <name type="scientific">uncultured Desulfobacterium sp</name>
    <dbReference type="NCBI Taxonomy" id="201089"/>
    <lineage>
        <taxon>Bacteria</taxon>
        <taxon>Pseudomonadati</taxon>
        <taxon>Thermodesulfobacteriota</taxon>
        <taxon>Desulfobacteria</taxon>
        <taxon>Desulfobacterales</taxon>
        <taxon>Desulfobacteriaceae</taxon>
        <taxon>Desulfobacterium</taxon>
        <taxon>environmental samples</taxon>
    </lineage>
</organism>
<protein>
    <submittedName>
        <fullName evidence="1">Uncharacterized protein</fullName>
    </submittedName>
</protein>